<protein>
    <submittedName>
        <fullName evidence="3">Cobalt ion binding</fullName>
    </submittedName>
</protein>
<accession>A0A1D6G5N4</accession>
<dbReference type="AlphaFoldDB" id="A0A1D6G5N4"/>
<dbReference type="SUPFAM" id="SSF49998">
    <property type="entry name" value="Amine oxidase catalytic domain"/>
    <property type="match status" value="1"/>
</dbReference>
<feature type="region of interest" description="Disordered" evidence="1">
    <location>
        <begin position="1"/>
        <end position="25"/>
    </location>
</feature>
<dbReference type="GO" id="GO:0008131">
    <property type="term" value="F:primary methylamine oxidase activity"/>
    <property type="evidence" value="ECO:0007669"/>
    <property type="project" value="InterPro"/>
</dbReference>
<dbReference type="InParanoid" id="A0A1D6G5N4"/>
<dbReference type="PANTHER" id="PTHR34050">
    <property type="entry name" value="DNA REPAIR RAD52-LIKE PROTEIN 2, CHLOROPLASTIC"/>
    <property type="match status" value="1"/>
</dbReference>
<dbReference type="PaxDb" id="4577-GRMZM2G145204_P02"/>
<evidence type="ECO:0000313" key="3">
    <source>
        <dbReference type="EMBL" id="AQK98537.1"/>
    </source>
</evidence>
<dbReference type="PANTHER" id="PTHR34050:SF4">
    <property type="entry name" value="OS09G0512800 PROTEIN"/>
    <property type="match status" value="1"/>
</dbReference>
<dbReference type="GO" id="GO:0003677">
    <property type="term" value="F:DNA binding"/>
    <property type="evidence" value="ECO:0007669"/>
    <property type="project" value="InterPro"/>
</dbReference>
<feature type="compositionally biased region" description="Basic and acidic residues" evidence="1">
    <location>
        <begin position="8"/>
        <end position="25"/>
    </location>
</feature>
<evidence type="ECO:0000256" key="1">
    <source>
        <dbReference type="SAM" id="MobiDB-lite"/>
    </source>
</evidence>
<dbReference type="GO" id="GO:0009308">
    <property type="term" value="P:amine metabolic process"/>
    <property type="evidence" value="ECO:0007669"/>
    <property type="project" value="InterPro"/>
</dbReference>
<sequence>MEGGGHPTHADEEPPKEKAPPPKEKAAQGNLFISGCLDLLELNLVRLETVRHMLMITVTLSKKPLDTSSPGFPAYPYYSISTLTGNLSLGALMLGESRKYGTTIVPGLYAPVHLHFFVARMDMAVDCKLNEVHNQVVEVNVKVESAGTHNMHNNDFYAKEKLLKSMRDCDPSSLRHWILWQRKFQAPLQHYTALMDLQDYSENGTVTVVYRVILKGTDGEAYRDATGTTQFHEGRREDAVAAAEEAAFSKACAWFGFGLYLYHQDESHYDDHFH</sequence>
<dbReference type="STRING" id="4577.A0A1D6G5N4"/>
<dbReference type="Gene3D" id="2.70.98.20">
    <property type="entry name" value="Copper amine oxidase, catalytic domain"/>
    <property type="match status" value="1"/>
</dbReference>
<dbReference type="EMBL" id="CM000784">
    <property type="protein sequence ID" value="AQK98537.1"/>
    <property type="molecule type" value="Genomic_DNA"/>
</dbReference>
<dbReference type="InterPro" id="IPR036460">
    <property type="entry name" value="Cu_amine_oxidase_C_sf"/>
</dbReference>
<dbReference type="GO" id="GO:0005507">
    <property type="term" value="F:copper ion binding"/>
    <property type="evidence" value="ECO:0007669"/>
    <property type="project" value="InterPro"/>
</dbReference>
<gene>
    <name evidence="3" type="ORF">ZEAMMB73_Zm00001d011990</name>
</gene>
<dbReference type="GO" id="GO:0000724">
    <property type="term" value="P:double-strand break repair via homologous recombination"/>
    <property type="evidence" value="ECO:0007669"/>
    <property type="project" value="InterPro"/>
</dbReference>
<dbReference type="GO" id="GO:0048038">
    <property type="term" value="F:quinone binding"/>
    <property type="evidence" value="ECO:0007669"/>
    <property type="project" value="InterPro"/>
</dbReference>
<dbReference type="eggNOG" id="ENOG502RXVC">
    <property type="taxonomic scope" value="Eukaryota"/>
</dbReference>
<organism evidence="3">
    <name type="scientific">Zea mays</name>
    <name type="common">Maize</name>
    <dbReference type="NCBI Taxonomy" id="4577"/>
    <lineage>
        <taxon>Eukaryota</taxon>
        <taxon>Viridiplantae</taxon>
        <taxon>Streptophyta</taxon>
        <taxon>Embryophyta</taxon>
        <taxon>Tracheophyta</taxon>
        <taxon>Spermatophyta</taxon>
        <taxon>Magnoliopsida</taxon>
        <taxon>Liliopsida</taxon>
        <taxon>Poales</taxon>
        <taxon>Poaceae</taxon>
        <taxon>PACMAD clade</taxon>
        <taxon>Panicoideae</taxon>
        <taxon>Andropogonodae</taxon>
        <taxon>Andropogoneae</taxon>
        <taxon>Tripsacinae</taxon>
        <taxon>Zea</taxon>
    </lineage>
</organism>
<dbReference type="InterPro" id="IPR037489">
    <property type="entry name" value="RAD52-like"/>
</dbReference>
<name>A0A1D6G5N4_MAIZE</name>
<dbReference type="Pfam" id="PF01179">
    <property type="entry name" value="Cu_amine_oxid"/>
    <property type="match status" value="1"/>
</dbReference>
<reference evidence="3" key="1">
    <citation type="submission" date="2015-12" db="EMBL/GenBank/DDBJ databases">
        <title>Update maize B73 reference genome by single molecule sequencing technologies.</title>
        <authorList>
            <consortium name="Maize Genome Sequencing Project"/>
            <person name="Ware D."/>
        </authorList>
    </citation>
    <scope>NUCLEOTIDE SEQUENCE</scope>
    <source>
        <tissue evidence="3">Seedling</tissue>
    </source>
</reference>
<evidence type="ECO:0000259" key="2">
    <source>
        <dbReference type="Pfam" id="PF01179"/>
    </source>
</evidence>
<dbReference type="ExpressionAtlas" id="A0A1D6G5N4">
    <property type="expression patterns" value="baseline and differential"/>
</dbReference>
<proteinExistence type="predicted"/>
<dbReference type="InterPro" id="IPR015798">
    <property type="entry name" value="Cu_amine_oxidase_C"/>
</dbReference>
<feature type="domain" description="Copper amine oxidase catalytic" evidence="2">
    <location>
        <begin position="82"/>
        <end position="180"/>
    </location>
</feature>